<reference evidence="2 3" key="1">
    <citation type="journal article" date="2019" name="Int. J. Syst. Evol. Microbiol.">
        <title>The Global Catalogue of Microorganisms (GCM) 10K type strain sequencing project: providing services to taxonomists for standard genome sequencing and annotation.</title>
        <authorList>
            <consortium name="The Broad Institute Genomics Platform"/>
            <consortium name="The Broad Institute Genome Sequencing Center for Infectious Disease"/>
            <person name="Wu L."/>
            <person name="Ma J."/>
        </authorList>
    </citation>
    <scope>NUCLEOTIDE SEQUENCE [LARGE SCALE GENOMIC DNA]</scope>
    <source>
        <strain evidence="2 3">JCM 7356</strain>
    </source>
</reference>
<evidence type="ECO:0000256" key="1">
    <source>
        <dbReference type="SAM" id="MobiDB-lite"/>
    </source>
</evidence>
<name>A0ABN3E3U6_9ACTN</name>
<feature type="region of interest" description="Disordered" evidence="1">
    <location>
        <begin position="1"/>
        <end position="53"/>
    </location>
</feature>
<evidence type="ECO:0000313" key="3">
    <source>
        <dbReference type="Proteomes" id="UP001500305"/>
    </source>
</evidence>
<dbReference type="EMBL" id="BAAATR010000012">
    <property type="protein sequence ID" value="GAA2247716.1"/>
    <property type="molecule type" value="Genomic_DNA"/>
</dbReference>
<comment type="caution">
    <text evidence="2">The sequence shown here is derived from an EMBL/GenBank/DDBJ whole genome shotgun (WGS) entry which is preliminary data.</text>
</comment>
<feature type="compositionally biased region" description="Low complexity" evidence="1">
    <location>
        <begin position="12"/>
        <end position="28"/>
    </location>
</feature>
<keyword evidence="3" id="KW-1185">Reference proteome</keyword>
<evidence type="ECO:0000313" key="2">
    <source>
        <dbReference type="EMBL" id="GAA2247716.1"/>
    </source>
</evidence>
<accession>A0ABN3E3U6</accession>
<protein>
    <submittedName>
        <fullName evidence="2">Uncharacterized protein</fullName>
    </submittedName>
</protein>
<gene>
    <name evidence="2" type="ORF">GCM10010430_32580</name>
</gene>
<organism evidence="2 3">
    <name type="scientific">Kitasatospora cystarginea</name>
    <dbReference type="NCBI Taxonomy" id="58350"/>
    <lineage>
        <taxon>Bacteria</taxon>
        <taxon>Bacillati</taxon>
        <taxon>Actinomycetota</taxon>
        <taxon>Actinomycetes</taxon>
        <taxon>Kitasatosporales</taxon>
        <taxon>Streptomycetaceae</taxon>
        <taxon>Kitasatospora</taxon>
    </lineage>
</organism>
<sequence>MALWSPADAEAEAAGGAAGAVAETGADGAVDEPAWCEPDLPPEQAARASVARPAAPVTAIRRANAREGNMRVETWVETDMPKGSCVLEE</sequence>
<dbReference type="Proteomes" id="UP001500305">
    <property type="component" value="Unassembled WGS sequence"/>
</dbReference>
<proteinExistence type="predicted"/>